<proteinExistence type="predicted"/>
<keyword evidence="3" id="KW-1185">Reference proteome</keyword>
<accession>A0A387HNI1</accession>
<name>A0A387HNI1_9ACTN</name>
<dbReference type="AlphaFoldDB" id="A0A387HNI1"/>
<feature type="compositionally biased region" description="Low complexity" evidence="1">
    <location>
        <begin position="15"/>
        <end position="24"/>
    </location>
</feature>
<dbReference type="EMBL" id="CP032698">
    <property type="protein sequence ID" value="AYG83893.1"/>
    <property type="molecule type" value="Genomic_DNA"/>
</dbReference>
<feature type="region of interest" description="Disordered" evidence="1">
    <location>
        <begin position="1"/>
        <end position="26"/>
    </location>
</feature>
<gene>
    <name evidence="2" type="ORF">DWB77_06095</name>
</gene>
<reference evidence="2 3" key="1">
    <citation type="submission" date="2018-10" db="EMBL/GenBank/DDBJ databases">
        <title>Relationship between Morphology and Antimicrobial Activity in Streptomyces.</title>
        <authorList>
            <person name="Kang H.J."/>
            <person name="Kim S.B."/>
        </authorList>
    </citation>
    <scope>NUCLEOTIDE SEQUENCE [LARGE SCALE GENOMIC DNA]</scope>
    <source>
        <strain evidence="2 3">BH38</strain>
    </source>
</reference>
<organism evidence="2 3">
    <name type="scientific">Streptomyces hundungensis</name>
    <dbReference type="NCBI Taxonomy" id="1077946"/>
    <lineage>
        <taxon>Bacteria</taxon>
        <taxon>Bacillati</taxon>
        <taxon>Actinomycetota</taxon>
        <taxon>Actinomycetes</taxon>
        <taxon>Kitasatosporales</taxon>
        <taxon>Streptomycetaceae</taxon>
        <taxon>Streptomyces</taxon>
    </lineage>
</organism>
<sequence>MVPVVSKASETTSGSSAPAASMARRAPRMADLVWSRSWVVSTMRASAPPAISPSALAWKPSRRVV</sequence>
<dbReference type="KEGG" id="shun:DWB77_06095"/>
<protein>
    <submittedName>
        <fullName evidence="2">Uncharacterized protein</fullName>
    </submittedName>
</protein>
<evidence type="ECO:0000313" key="2">
    <source>
        <dbReference type="EMBL" id="AYG83893.1"/>
    </source>
</evidence>
<evidence type="ECO:0000256" key="1">
    <source>
        <dbReference type="SAM" id="MobiDB-lite"/>
    </source>
</evidence>
<evidence type="ECO:0000313" key="3">
    <source>
        <dbReference type="Proteomes" id="UP000271554"/>
    </source>
</evidence>
<dbReference type="Proteomes" id="UP000271554">
    <property type="component" value="Chromosome"/>
</dbReference>